<gene>
    <name evidence="1" type="ORF">Sradi_4544700</name>
</gene>
<protein>
    <submittedName>
        <fullName evidence="1">Uncharacterized protein</fullName>
    </submittedName>
</protein>
<evidence type="ECO:0000313" key="1">
    <source>
        <dbReference type="EMBL" id="KAL0340279.1"/>
    </source>
</evidence>
<comment type="caution">
    <text evidence="1">The sequence shown here is derived from an EMBL/GenBank/DDBJ whole genome shotgun (WGS) entry which is preliminary data.</text>
</comment>
<dbReference type="EMBL" id="JACGWJ010000020">
    <property type="protein sequence ID" value="KAL0340279.1"/>
    <property type="molecule type" value="Genomic_DNA"/>
</dbReference>
<reference evidence="1" key="2">
    <citation type="journal article" date="2024" name="Plant">
        <title>Genomic evolution and insights into agronomic trait innovations of Sesamum species.</title>
        <authorList>
            <person name="Miao H."/>
            <person name="Wang L."/>
            <person name="Qu L."/>
            <person name="Liu H."/>
            <person name="Sun Y."/>
            <person name="Le M."/>
            <person name="Wang Q."/>
            <person name="Wei S."/>
            <person name="Zheng Y."/>
            <person name="Lin W."/>
            <person name="Duan Y."/>
            <person name="Cao H."/>
            <person name="Xiong S."/>
            <person name="Wang X."/>
            <person name="Wei L."/>
            <person name="Li C."/>
            <person name="Ma Q."/>
            <person name="Ju M."/>
            <person name="Zhao R."/>
            <person name="Li G."/>
            <person name="Mu C."/>
            <person name="Tian Q."/>
            <person name="Mei H."/>
            <person name="Zhang T."/>
            <person name="Gao T."/>
            <person name="Zhang H."/>
        </authorList>
    </citation>
    <scope>NUCLEOTIDE SEQUENCE</scope>
    <source>
        <strain evidence="1">G02</strain>
    </source>
</reference>
<name>A0AAW2N9P3_SESRA</name>
<accession>A0AAW2N9P3</accession>
<reference evidence="1" key="1">
    <citation type="submission" date="2020-06" db="EMBL/GenBank/DDBJ databases">
        <authorList>
            <person name="Li T."/>
            <person name="Hu X."/>
            <person name="Zhang T."/>
            <person name="Song X."/>
            <person name="Zhang H."/>
            <person name="Dai N."/>
            <person name="Sheng W."/>
            <person name="Hou X."/>
            <person name="Wei L."/>
        </authorList>
    </citation>
    <scope>NUCLEOTIDE SEQUENCE</scope>
    <source>
        <strain evidence="1">G02</strain>
        <tissue evidence="1">Leaf</tissue>
    </source>
</reference>
<sequence length="82" mass="9532">MKSFQHFDVSKVEELLNAFFAKAATYDEARSSSFEKLSKGLLERQLKANAHLQDAQVKESEEPSKIQSTMDELERIEKRLWI</sequence>
<dbReference type="AlphaFoldDB" id="A0AAW2N9P3"/>
<proteinExistence type="predicted"/>
<organism evidence="1">
    <name type="scientific">Sesamum radiatum</name>
    <name type="common">Black benniseed</name>
    <dbReference type="NCBI Taxonomy" id="300843"/>
    <lineage>
        <taxon>Eukaryota</taxon>
        <taxon>Viridiplantae</taxon>
        <taxon>Streptophyta</taxon>
        <taxon>Embryophyta</taxon>
        <taxon>Tracheophyta</taxon>
        <taxon>Spermatophyta</taxon>
        <taxon>Magnoliopsida</taxon>
        <taxon>eudicotyledons</taxon>
        <taxon>Gunneridae</taxon>
        <taxon>Pentapetalae</taxon>
        <taxon>asterids</taxon>
        <taxon>lamiids</taxon>
        <taxon>Lamiales</taxon>
        <taxon>Pedaliaceae</taxon>
        <taxon>Sesamum</taxon>
    </lineage>
</organism>